<feature type="domain" description="Polysaccharide pyruvyl transferase" evidence="1">
    <location>
        <begin position="119"/>
        <end position="236"/>
    </location>
</feature>
<gene>
    <name evidence="2" type="ORF">GC722_11045</name>
</gene>
<proteinExistence type="predicted"/>
<dbReference type="EMBL" id="WPCU01000007">
    <property type="protein sequence ID" value="MVA76557.1"/>
    <property type="molecule type" value="Genomic_DNA"/>
</dbReference>
<sequence>MASRLRRTLGRAARQHLGRRFPETFGPGRHEALLARYRVDRLILRDDGKVPLSWWPNAVNFGDLISPWLMQKMTGHEAVFAEPDEPHYVTIGSVLRRVTSTSVVWGTGSFGTEPGSQVNKEATYTAVRGPLTRARMKHYGMTPPQVYGDPALLVPLYHRPTVPITHEIGVIVRWSEREWASAEVGPGVRLIDYASDDVEGIIEQMLSCRRLISSSLHGLIVADAYGIPNAWLASDSPKGGEFKFHDYFASVRKHRYPHDYDLAAQPLTVAELRRRFTFSPEPIDFNYRLLLDACPFLTRDRGRPRR</sequence>
<keyword evidence="3" id="KW-1185">Reference proteome</keyword>
<dbReference type="Proteomes" id="UP000435304">
    <property type="component" value="Unassembled WGS sequence"/>
</dbReference>
<evidence type="ECO:0000313" key="2">
    <source>
        <dbReference type="EMBL" id="MVA76557.1"/>
    </source>
</evidence>
<dbReference type="RefSeq" id="WP_156610122.1">
    <property type="nucleotide sequence ID" value="NZ_WPCU01000007.1"/>
</dbReference>
<evidence type="ECO:0000259" key="1">
    <source>
        <dbReference type="Pfam" id="PF04230"/>
    </source>
</evidence>
<protein>
    <recommendedName>
        <fullName evidence="1">Polysaccharide pyruvyl transferase domain-containing protein</fullName>
    </recommendedName>
</protein>
<dbReference type="Pfam" id="PF04230">
    <property type="entry name" value="PS_pyruv_trans"/>
    <property type="match status" value="1"/>
</dbReference>
<name>A0A6A9UYF5_9ACTN</name>
<evidence type="ECO:0000313" key="3">
    <source>
        <dbReference type="Proteomes" id="UP000435304"/>
    </source>
</evidence>
<reference evidence="2 3" key="1">
    <citation type="submission" date="2019-12" db="EMBL/GenBank/DDBJ databases">
        <title>Auraticoccus cholistani sp. nov., an actinomycete isolated from soil of Cholistan desert.</title>
        <authorList>
            <person name="Cheema M.T."/>
        </authorList>
    </citation>
    <scope>NUCLEOTIDE SEQUENCE [LARGE SCALE GENOMIC DNA]</scope>
    <source>
        <strain evidence="2 3">F435</strain>
    </source>
</reference>
<accession>A0A6A9UYF5</accession>
<comment type="caution">
    <text evidence="2">The sequence shown here is derived from an EMBL/GenBank/DDBJ whole genome shotgun (WGS) entry which is preliminary data.</text>
</comment>
<dbReference type="AlphaFoldDB" id="A0A6A9UYF5"/>
<organism evidence="2 3">
    <name type="scientific">Auraticoccus cholistanensis</name>
    <dbReference type="NCBI Taxonomy" id="2656650"/>
    <lineage>
        <taxon>Bacteria</taxon>
        <taxon>Bacillati</taxon>
        <taxon>Actinomycetota</taxon>
        <taxon>Actinomycetes</taxon>
        <taxon>Propionibacteriales</taxon>
        <taxon>Propionibacteriaceae</taxon>
        <taxon>Auraticoccus</taxon>
    </lineage>
</organism>
<dbReference type="InterPro" id="IPR007345">
    <property type="entry name" value="Polysacch_pyruvyl_Trfase"/>
</dbReference>